<feature type="transmembrane region" description="Helical" evidence="1">
    <location>
        <begin position="24"/>
        <end position="42"/>
    </location>
</feature>
<keyword evidence="1" id="KW-0812">Transmembrane</keyword>
<keyword evidence="3" id="KW-1185">Reference proteome</keyword>
<proteinExistence type="predicted"/>
<reference evidence="2 3" key="1">
    <citation type="submission" date="2019-06" db="EMBL/GenBank/DDBJ databases">
        <title>Sequencing the genomes of 1000 actinobacteria strains.</title>
        <authorList>
            <person name="Klenk H.-P."/>
        </authorList>
    </citation>
    <scope>NUCLEOTIDE SEQUENCE [LARGE SCALE GENOMIC DNA]</scope>
    <source>
        <strain evidence="2 3">DSM 45679</strain>
    </source>
</reference>
<accession>A0A542DCN5</accession>
<comment type="caution">
    <text evidence="2">The sequence shown here is derived from an EMBL/GenBank/DDBJ whole genome shotgun (WGS) entry which is preliminary data.</text>
</comment>
<organism evidence="2 3">
    <name type="scientific">Amycolatopsis cihanbeyliensis</name>
    <dbReference type="NCBI Taxonomy" id="1128664"/>
    <lineage>
        <taxon>Bacteria</taxon>
        <taxon>Bacillati</taxon>
        <taxon>Actinomycetota</taxon>
        <taxon>Actinomycetes</taxon>
        <taxon>Pseudonocardiales</taxon>
        <taxon>Pseudonocardiaceae</taxon>
        <taxon>Amycolatopsis</taxon>
    </lineage>
</organism>
<dbReference type="EMBL" id="VFML01000001">
    <property type="protein sequence ID" value="TQJ00829.1"/>
    <property type="molecule type" value="Genomic_DNA"/>
</dbReference>
<name>A0A542DCN5_AMYCI</name>
<evidence type="ECO:0000313" key="2">
    <source>
        <dbReference type="EMBL" id="TQJ00829.1"/>
    </source>
</evidence>
<dbReference type="AlphaFoldDB" id="A0A542DCN5"/>
<sequence>MLVVVVAVGRMAMPVVDVVHMLAVRHRDVAAALAVGVLVGAVHRVLGRFALVVVTVVDAMQVSVVDVIDMVAVRHGDMPATLAMPMVVCGVFPVCRNHNRH</sequence>
<evidence type="ECO:0000256" key="1">
    <source>
        <dbReference type="SAM" id="Phobius"/>
    </source>
</evidence>
<evidence type="ECO:0000313" key="3">
    <source>
        <dbReference type="Proteomes" id="UP000320876"/>
    </source>
</evidence>
<keyword evidence="1" id="KW-1133">Transmembrane helix</keyword>
<gene>
    <name evidence="2" type="ORF">FB471_0480</name>
</gene>
<keyword evidence="1" id="KW-0472">Membrane</keyword>
<dbReference type="Proteomes" id="UP000320876">
    <property type="component" value="Unassembled WGS sequence"/>
</dbReference>
<protein>
    <submittedName>
        <fullName evidence="2">Uncharacterized protein</fullName>
    </submittedName>
</protein>